<organism evidence="1 2">
    <name type="scientific">Dubosiella muris</name>
    <dbReference type="NCBI Taxonomy" id="3038133"/>
    <lineage>
        <taxon>Bacteria</taxon>
        <taxon>Bacillati</taxon>
        <taxon>Bacillota</taxon>
        <taxon>Erysipelotrichia</taxon>
        <taxon>Erysipelotrichales</taxon>
        <taxon>Erysipelotrichaceae</taxon>
        <taxon>Dubosiella</taxon>
    </lineage>
</organism>
<sequence>MSISSIVIMVIAVILSMSVHEVAHGLVSYWLGDPSAKYAGRLSLNPFRHIDWLGLFCLLMFGFGWAKPVPIDSRYYKDPKSGVIWTSFAGPLANFILSFVCVLLYYFMIKAAPAFFFGTVGQWIAQTLAVTASMSIGFGIFNLIPIPPLDGAKILWSFLPDELYYKINNGAWWVNILFFALLFSGLISGPMGMLRSTIIEWFSTVAIHLFGL</sequence>
<evidence type="ECO:0000313" key="2">
    <source>
        <dbReference type="Proteomes" id="UP000308836"/>
    </source>
</evidence>
<reference evidence="1" key="1">
    <citation type="submission" date="2019-04" db="EMBL/GenBank/DDBJ databases">
        <title>Microbes associate with the intestines of laboratory mice.</title>
        <authorList>
            <person name="Navarre W."/>
            <person name="Wong E."/>
            <person name="Huang K."/>
            <person name="Tropini C."/>
            <person name="Ng K."/>
            <person name="Yu B."/>
        </authorList>
    </citation>
    <scope>NUCLEOTIDE SEQUENCE</scope>
    <source>
        <strain evidence="1">NM09_H32</strain>
    </source>
</reference>
<dbReference type="Proteomes" id="UP000308836">
    <property type="component" value="Unassembled WGS sequence"/>
</dbReference>
<gene>
    <name evidence="1" type="ORF">E5336_09700</name>
</gene>
<protein>
    <submittedName>
        <fullName evidence="1">Site-2 protease family protein</fullName>
    </submittedName>
</protein>
<keyword evidence="2" id="KW-1185">Reference proteome</keyword>
<evidence type="ECO:0000313" key="1">
    <source>
        <dbReference type="EMBL" id="TGY65219.1"/>
    </source>
</evidence>
<comment type="caution">
    <text evidence="1">The sequence shown here is derived from an EMBL/GenBank/DDBJ whole genome shotgun (WGS) entry which is preliminary data.</text>
</comment>
<keyword evidence="1" id="KW-0378">Hydrolase</keyword>
<proteinExistence type="predicted"/>
<keyword evidence="1" id="KW-0645">Protease</keyword>
<dbReference type="EMBL" id="SRYG01000021">
    <property type="protein sequence ID" value="TGY65219.1"/>
    <property type="molecule type" value="Genomic_DNA"/>
</dbReference>
<accession>A0AC61R5Q9</accession>
<name>A0AC61R5Q9_9FIRM</name>